<accession>A0A5B8S4C6</accession>
<keyword evidence="3 5" id="KW-1133">Transmembrane helix</keyword>
<feature type="transmembrane region" description="Helical" evidence="5">
    <location>
        <begin position="22"/>
        <end position="41"/>
    </location>
</feature>
<evidence type="ECO:0000256" key="2">
    <source>
        <dbReference type="ARBA" id="ARBA00022692"/>
    </source>
</evidence>
<comment type="subcellular location">
    <subcellularLocation>
        <location evidence="1">Membrane</location>
        <topology evidence="1">Single-pass membrane protein</topology>
    </subcellularLocation>
</comment>
<evidence type="ECO:0000313" key="7">
    <source>
        <dbReference type="EMBL" id="QEA16399.1"/>
    </source>
</evidence>
<dbReference type="PANTHER" id="PTHR36985:SF1">
    <property type="entry name" value="TRANSLOCATION AND ASSEMBLY MODULE SUBUNIT TAMB"/>
    <property type="match status" value="1"/>
</dbReference>
<reference evidence="7 8" key="1">
    <citation type="journal article" date="2013" name="J. Microbiol. Biotechnol.">
        <title>Novosphingobium ginsenosidimutans sp. nov., with the ability to convert ginsenoside.</title>
        <authorList>
            <person name="Kim J.K."/>
            <person name="He D."/>
            <person name="Liu Q.M."/>
            <person name="Park H.Y."/>
            <person name="Jung M.S."/>
            <person name="Yoon M.H."/>
            <person name="Kim S.C."/>
            <person name="Im W.T."/>
        </authorList>
    </citation>
    <scope>NUCLEOTIDE SEQUENCE [LARGE SCALE GENOMIC DNA]</scope>
    <source>
        <strain evidence="7 8">FW-6</strain>
    </source>
</reference>
<dbReference type="Proteomes" id="UP000321172">
    <property type="component" value="Chromosome"/>
</dbReference>
<dbReference type="PANTHER" id="PTHR36985">
    <property type="entry name" value="TRANSLOCATION AND ASSEMBLY MODULE SUBUNIT TAMB"/>
    <property type="match status" value="1"/>
</dbReference>
<gene>
    <name evidence="7" type="ORF">FRF71_09785</name>
</gene>
<proteinExistence type="predicted"/>
<dbReference type="Pfam" id="PF04357">
    <property type="entry name" value="TamB"/>
    <property type="match status" value="1"/>
</dbReference>
<dbReference type="GO" id="GO:0005886">
    <property type="term" value="C:plasma membrane"/>
    <property type="evidence" value="ECO:0007669"/>
    <property type="project" value="InterPro"/>
</dbReference>
<name>A0A5B8S4C6_9SPHN</name>
<dbReference type="OrthoDB" id="7784409at2"/>
<protein>
    <recommendedName>
        <fullName evidence="6">Translocation and assembly module TamB C-terminal domain-containing protein</fullName>
    </recommendedName>
</protein>
<feature type="domain" description="Translocation and assembly module TamB C-terminal" evidence="6">
    <location>
        <begin position="1049"/>
        <end position="1401"/>
    </location>
</feature>
<evidence type="ECO:0000313" key="8">
    <source>
        <dbReference type="Proteomes" id="UP000321172"/>
    </source>
</evidence>
<keyword evidence="4 5" id="KW-0472">Membrane</keyword>
<evidence type="ECO:0000256" key="5">
    <source>
        <dbReference type="SAM" id="Phobius"/>
    </source>
</evidence>
<dbReference type="InterPro" id="IPR007452">
    <property type="entry name" value="TamB_C"/>
</dbReference>
<dbReference type="EMBL" id="CP042345">
    <property type="protein sequence ID" value="QEA16399.1"/>
    <property type="molecule type" value="Genomic_DNA"/>
</dbReference>
<dbReference type="KEGG" id="ngf:FRF71_09785"/>
<keyword evidence="8" id="KW-1185">Reference proteome</keyword>
<evidence type="ECO:0000259" key="6">
    <source>
        <dbReference type="Pfam" id="PF04357"/>
    </source>
</evidence>
<sequence>MDEAVPPDEEAAPPHRRPIGRWIAWALLGLVVLIGLLVAGLNTGPGRGLVARQLSGMTFANGLRIEVGRIEGSLYGETRLIDLVAYDSKGPFLRAPRVELDWQPFAYLLNHVDIRSATAPTVLLQRVPAFKVINPDAPLLPDLDIDIGRLQIDRLISEPAVSGERRDLRLSGAARIADRRAQITAQALTLAAPGGQAGDRIDLVLDAVPEKNRLALKLAVDAPKGGAIAALARIEGPLSLRLDGKGDWARWDGSLAAAYAGKETARLQLAARQGTLSANGPAELGRLLGGVPGVLLDATTQLDLTAKLDRRRAALSGTLRSDQLSIVPSGVVDLGDNQFDALKLEVLLLRPAALAPNLSGRALRADLTLDGAFARPEVQYRLTAAALAMNDVVFEGLDASGKAQVRSDQVMIPVSARIARIVGMDGVAGGTLANVRIEGDLALDGTRLLSDNLKLRSDRIDAKAIVLADIGRGFYTGAFEGRINNYRVDSVGTFAVTTTADLKRVGGGFALTGTVRARSISLVNPAVQEFLGGQAAGSSQITYGPDGVVRFSRLRVAAPLLQVSEGQGSYVPGGALTLRAQGRSTRYGPLALELTGTLLRPRAVLLAGSPGMGIGLANVRAEIVGNDGAFRFNAKGDTDLGPLSADVSLIRGGRTAFQINRGDLAGIGFAGRIEQTATGPYAGLLTAEGQGLTGTVQLGAVGRFQEAVIKARAQDTVLPGPARLSIGRGIVDARVVLYDRPEVTADVQVAQMRLRNLDLAAARGQITYRGGRGQAKFLAEGVSGVPFRVAGNALLEPELWRASLQGRVRGIAFSTASPARIVPGANGYELLPTRFEFGQGSVRLAGRYGTGLRVESRMDRLDVGIINAFFPGYGIGGKATGSLDFEQASPGAFPQAEARLTITGFSRSTAASVSQPVDMNLAGELNATRADLRAVMRERGTIIGRMNAALTPAGAGTWSERLGGGSLSGGIRYNGPADTLWSFVGQPDQSLSGPIAVGADFSGRLRNPQLAGVVRGDSLTYDNQTYGTRLTNLAIAGRLNGDRIEFTRLDAKAGNGRISGQGYLSLAAESGYPMDLSFDLDNARLARSDALSTAATGQLRLRKSAGETALLSGKLYLPETRYELVRQGAAEVPELTGVRFKPPRGIPRVTGNEPAPPTGSLLRSLRFDIQLTAPNKLFVTGMGLDSEWSADLRVGGTSAAPLVTGDIDLVRGNIGFAGRQFDLEEGRLLFTGGPLSNPQVVLSASEDIDDIAVAINVSGKALNPQISFSSSPALPADEILSRILFGNSVGQLSPLQAVQLAASLNSLRATGSGGFNPLGKLRAATGVSRLRILAPDEAAGRGTAIAAGRYISNNIYLEVITDARGYTATQIEVGLSKTLSVLSQAGGSGSTNLNLRYKKRY</sequence>
<dbReference type="GO" id="GO:0009306">
    <property type="term" value="P:protein secretion"/>
    <property type="evidence" value="ECO:0007669"/>
    <property type="project" value="InterPro"/>
</dbReference>
<evidence type="ECO:0000256" key="4">
    <source>
        <dbReference type="ARBA" id="ARBA00023136"/>
    </source>
</evidence>
<organism evidence="7 8">
    <name type="scientific">Novosphingobium ginsenosidimutans</name>
    <dbReference type="NCBI Taxonomy" id="1176536"/>
    <lineage>
        <taxon>Bacteria</taxon>
        <taxon>Pseudomonadati</taxon>
        <taxon>Pseudomonadota</taxon>
        <taxon>Alphaproteobacteria</taxon>
        <taxon>Sphingomonadales</taxon>
        <taxon>Sphingomonadaceae</taxon>
        <taxon>Novosphingobium</taxon>
    </lineage>
</organism>
<dbReference type="RefSeq" id="WP_147090480.1">
    <property type="nucleotide sequence ID" value="NZ_BAABJD010000006.1"/>
</dbReference>
<keyword evidence="2 5" id="KW-0812">Transmembrane</keyword>
<evidence type="ECO:0000256" key="3">
    <source>
        <dbReference type="ARBA" id="ARBA00022989"/>
    </source>
</evidence>
<evidence type="ECO:0000256" key="1">
    <source>
        <dbReference type="ARBA" id="ARBA00004167"/>
    </source>
</evidence>